<accession>A0ABW0VQY7</accession>
<dbReference type="RefSeq" id="WP_346148092.1">
    <property type="nucleotide sequence ID" value="NZ_BAAAUA010000044.1"/>
</dbReference>
<name>A0ABW0VQY7_9ACTN</name>
<comment type="caution">
    <text evidence="1">The sequence shown here is derived from an EMBL/GenBank/DDBJ whole genome shotgun (WGS) entry which is preliminary data.</text>
</comment>
<dbReference type="Proteomes" id="UP001596066">
    <property type="component" value="Unassembled WGS sequence"/>
</dbReference>
<dbReference type="PROSITE" id="PS51257">
    <property type="entry name" value="PROKAR_LIPOPROTEIN"/>
    <property type="match status" value="1"/>
</dbReference>
<gene>
    <name evidence="1" type="ORF">ACFPZF_39225</name>
</gene>
<organism evidence="1 2">
    <name type="scientific">Kitasatospora cinereorecta</name>
    <dbReference type="NCBI Taxonomy" id="285560"/>
    <lineage>
        <taxon>Bacteria</taxon>
        <taxon>Bacillati</taxon>
        <taxon>Actinomycetota</taxon>
        <taxon>Actinomycetes</taxon>
        <taxon>Kitasatosporales</taxon>
        <taxon>Streptomycetaceae</taxon>
        <taxon>Kitasatospora</taxon>
    </lineage>
</organism>
<evidence type="ECO:0000313" key="2">
    <source>
        <dbReference type="Proteomes" id="UP001596066"/>
    </source>
</evidence>
<keyword evidence="2" id="KW-1185">Reference proteome</keyword>
<sequence length="186" mass="20526">MRDIGQGLVRAGIVLHGIEPNTSCPPQAASIAAACGPWDGRVDIAVRRDDPDFTAAVNAAWLRQATEFRLRSQDGHFLLLVNLYPDPLEDFDLRWARVSLADDWNLAGPAIGGIVGPLGDGLFTMSIDGEVIIEGTTYSDESSVLAVPQPYRAEPFRSWTRHLIDEWSQKGEDTRWAEAWLARAKL</sequence>
<evidence type="ECO:0008006" key="3">
    <source>
        <dbReference type="Google" id="ProtNLM"/>
    </source>
</evidence>
<proteinExistence type="predicted"/>
<protein>
    <recommendedName>
        <fullName evidence="3">DUF3000 family protein</fullName>
    </recommendedName>
</protein>
<evidence type="ECO:0000313" key="1">
    <source>
        <dbReference type="EMBL" id="MFC5647357.1"/>
    </source>
</evidence>
<dbReference type="EMBL" id="JBHSOC010000158">
    <property type="protein sequence ID" value="MFC5647357.1"/>
    <property type="molecule type" value="Genomic_DNA"/>
</dbReference>
<reference evidence="2" key="1">
    <citation type="journal article" date="2019" name="Int. J. Syst. Evol. Microbiol.">
        <title>The Global Catalogue of Microorganisms (GCM) 10K type strain sequencing project: providing services to taxonomists for standard genome sequencing and annotation.</title>
        <authorList>
            <consortium name="The Broad Institute Genomics Platform"/>
            <consortium name="The Broad Institute Genome Sequencing Center for Infectious Disease"/>
            <person name="Wu L."/>
            <person name="Ma J."/>
        </authorList>
    </citation>
    <scope>NUCLEOTIDE SEQUENCE [LARGE SCALE GENOMIC DNA]</scope>
    <source>
        <strain evidence="2">CGMCC 4.1622</strain>
    </source>
</reference>